<feature type="signal peptide" evidence="1">
    <location>
        <begin position="1"/>
        <end position="22"/>
    </location>
</feature>
<dbReference type="OrthoDB" id="9864300at2"/>
<protein>
    <recommendedName>
        <fullName evidence="4">Lipoprotein</fullName>
    </recommendedName>
</protein>
<gene>
    <name evidence="2" type="ORF">SAMN06264365_10578</name>
</gene>
<sequence>MKRSPAVAVLMTVTALAGCSTAGDPEPFQPTDVVKIDEGAVDGAGWTLVTFHNADGETCLELRDAGMRENPDLSGGCGPWNDDPTGGRYMDGKGPGRSEFAYGLLKAPVATVTATAPGQNAVTVSAKSMPAGSGAAKFFVIAFPDDTETWRYTAKDDHGAPVELGP</sequence>
<evidence type="ECO:0000256" key="1">
    <source>
        <dbReference type="SAM" id="SignalP"/>
    </source>
</evidence>
<evidence type="ECO:0000313" key="2">
    <source>
        <dbReference type="EMBL" id="SNR73052.1"/>
    </source>
</evidence>
<feature type="chain" id="PRO_5038664478" description="Lipoprotein" evidence="1">
    <location>
        <begin position="23"/>
        <end position="166"/>
    </location>
</feature>
<dbReference type="PROSITE" id="PS51257">
    <property type="entry name" value="PROKAR_LIPOPROTEIN"/>
    <property type="match status" value="1"/>
</dbReference>
<dbReference type="AlphaFoldDB" id="A0A238YPY4"/>
<name>A0A238YPY4_9ACTN</name>
<dbReference type="EMBL" id="FZNR01000005">
    <property type="protein sequence ID" value="SNR73052.1"/>
    <property type="molecule type" value="Genomic_DNA"/>
</dbReference>
<accession>A0A238YPY4</accession>
<dbReference type="RefSeq" id="WP_143232347.1">
    <property type="nucleotide sequence ID" value="NZ_BOMU01000035.1"/>
</dbReference>
<proteinExistence type="predicted"/>
<organism evidence="2 3">
    <name type="scientific">Actinoplanes regularis</name>
    <dbReference type="NCBI Taxonomy" id="52697"/>
    <lineage>
        <taxon>Bacteria</taxon>
        <taxon>Bacillati</taxon>
        <taxon>Actinomycetota</taxon>
        <taxon>Actinomycetes</taxon>
        <taxon>Micromonosporales</taxon>
        <taxon>Micromonosporaceae</taxon>
        <taxon>Actinoplanes</taxon>
    </lineage>
</organism>
<keyword evidence="1" id="KW-0732">Signal</keyword>
<evidence type="ECO:0000313" key="3">
    <source>
        <dbReference type="Proteomes" id="UP000198415"/>
    </source>
</evidence>
<keyword evidence="3" id="KW-1185">Reference proteome</keyword>
<reference evidence="2 3" key="1">
    <citation type="submission" date="2017-06" db="EMBL/GenBank/DDBJ databases">
        <authorList>
            <person name="Kim H.J."/>
            <person name="Triplett B.A."/>
        </authorList>
    </citation>
    <scope>NUCLEOTIDE SEQUENCE [LARGE SCALE GENOMIC DNA]</scope>
    <source>
        <strain evidence="2 3">DSM 43151</strain>
    </source>
</reference>
<evidence type="ECO:0008006" key="4">
    <source>
        <dbReference type="Google" id="ProtNLM"/>
    </source>
</evidence>
<dbReference type="Proteomes" id="UP000198415">
    <property type="component" value="Unassembled WGS sequence"/>
</dbReference>